<dbReference type="Proteomes" id="UP000034539">
    <property type="component" value="Unassembled WGS sequence"/>
</dbReference>
<dbReference type="InterPro" id="IPR000086">
    <property type="entry name" value="NUDIX_hydrolase_dom"/>
</dbReference>
<sequence>MDGRGNEKMKKGVDFIGVGVGAVILNHEGKIFLAKRGSEARNERNKWECPGGGVEFGDTLEETLVREMKEEYGFEVEPVELLDVCNHILSQESQHWVSPAFICRVKSGFPKIMEPHKCEEIGWYTLDQAEKMNLTEVTKYNLINLKNKYKDLRISGLYV</sequence>
<reference evidence="4 5" key="1">
    <citation type="journal article" date="2015" name="Nature">
        <title>rRNA introns, odd ribosomes, and small enigmatic genomes across a large radiation of phyla.</title>
        <authorList>
            <person name="Brown C.T."/>
            <person name="Hug L.A."/>
            <person name="Thomas B.C."/>
            <person name="Sharon I."/>
            <person name="Castelle C.J."/>
            <person name="Singh A."/>
            <person name="Wilkins M.J."/>
            <person name="Williams K.H."/>
            <person name="Banfield J.F."/>
        </authorList>
    </citation>
    <scope>NUCLEOTIDE SEQUENCE [LARGE SCALE GENOMIC DNA]</scope>
</reference>
<dbReference type="PROSITE" id="PS51462">
    <property type="entry name" value="NUDIX"/>
    <property type="match status" value="1"/>
</dbReference>
<dbReference type="InterPro" id="IPR015797">
    <property type="entry name" value="NUDIX_hydrolase-like_dom_sf"/>
</dbReference>
<dbReference type="PANTHER" id="PTHR43046:SF14">
    <property type="entry name" value="MUTT_NUDIX FAMILY PROTEIN"/>
    <property type="match status" value="1"/>
</dbReference>
<dbReference type="GO" id="GO:0016787">
    <property type="term" value="F:hydrolase activity"/>
    <property type="evidence" value="ECO:0007669"/>
    <property type="project" value="UniProtKB-KW"/>
</dbReference>
<evidence type="ECO:0000259" key="3">
    <source>
        <dbReference type="PROSITE" id="PS51462"/>
    </source>
</evidence>
<dbReference type="PANTHER" id="PTHR43046">
    <property type="entry name" value="GDP-MANNOSE MANNOSYL HYDROLASE"/>
    <property type="match status" value="1"/>
</dbReference>
<evidence type="ECO:0000313" key="4">
    <source>
        <dbReference type="EMBL" id="KKR33833.1"/>
    </source>
</evidence>
<dbReference type="SUPFAM" id="SSF55811">
    <property type="entry name" value="Nudix"/>
    <property type="match status" value="1"/>
</dbReference>
<evidence type="ECO:0000256" key="1">
    <source>
        <dbReference type="ARBA" id="ARBA00001946"/>
    </source>
</evidence>
<dbReference type="Pfam" id="PF00293">
    <property type="entry name" value="NUDIX"/>
    <property type="match status" value="1"/>
</dbReference>
<evidence type="ECO:0000256" key="2">
    <source>
        <dbReference type="ARBA" id="ARBA00022801"/>
    </source>
</evidence>
<accession>A0A0G0Q118</accession>
<organism evidence="4 5">
    <name type="scientific">Candidatus Gottesmanbacteria bacterium GW2011_GWC2_39_8</name>
    <dbReference type="NCBI Taxonomy" id="1618450"/>
    <lineage>
        <taxon>Bacteria</taxon>
        <taxon>Candidatus Gottesmaniibacteriota</taxon>
    </lineage>
</organism>
<protein>
    <submittedName>
        <fullName evidence="4">MutT/NUDIX family protein</fullName>
    </submittedName>
</protein>
<comment type="caution">
    <text evidence="4">The sequence shown here is derived from an EMBL/GenBank/DDBJ whole genome shotgun (WGS) entry which is preliminary data.</text>
</comment>
<keyword evidence="2" id="KW-0378">Hydrolase</keyword>
<dbReference type="InterPro" id="IPR020476">
    <property type="entry name" value="Nudix_hydrolase"/>
</dbReference>
<gene>
    <name evidence="4" type="ORF">UT63_C0011G0015</name>
</gene>
<comment type="cofactor">
    <cofactor evidence="1">
        <name>Mg(2+)</name>
        <dbReference type="ChEBI" id="CHEBI:18420"/>
    </cofactor>
</comment>
<dbReference type="EMBL" id="LBXN01000011">
    <property type="protein sequence ID" value="KKR33833.1"/>
    <property type="molecule type" value="Genomic_DNA"/>
</dbReference>
<dbReference type="PRINTS" id="PR00502">
    <property type="entry name" value="NUDIXFAMILY"/>
</dbReference>
<dbReference type="Gene3D" id="3.90.79.10">
    <property type="entry name" value="Nucleoside Triphosphate Pyrophosphohydrolase"/>
    <property type="match status" value="1"/>
</dbReference>
<evidence type="ECO:0000313" key="5">
    <source>
        <dbReference type="Proteomes" id="UP000034539"/>
    </source>
</evidence>
<feature type="domain" description="Nudix hydrolase" evidence="3">
    <location>
        <begin position="15"/>
        <end position="146"/>
    </location>
</feature>
<dbReference type="AlphaFoldDB" id="A0A0G0Q118"/>
<name>A0A0G0Q118_9BACT</name>
<proteinExistence type="predicted"/>